<reference evidence="1" key="1">
    <citation type="submission" date="2022-05" db="EMBL/GenBank/DDBJ databases">
        <title>Chromosome-level genome of Chaenocephalus aceratus.</title>
        <authorList>
            <person name="Park H."/>
        </authorList>
    </citation>
    <scope>NUCLEOTIDE SEQUENCE</scope>
    <source>
        <strain evidence="1">KU_202001</strain>
    </source>
</reference>
<gene>
    <name evidence="1" type="ORF">KUCAC02_012196</name>
</gene>
<feature type="non-terminal residue" evidence="1">
    <location>
        <position position="203"/>
    </location>
</feature>
<comment type="caution">
    <text evidence="1">The sequence shown here is derived from an EMBL/GenBank/DDBJ whole genome shotgun (WGS) entry which is preliminary data.</text>
</comment>
<evidence type="ECO:0000313" key="1">
    <source>
        <dbReference type="EMBL" id="KAI4823618.1"/>
    </source>
</evidence>
<sequence length="203" mass="23100">MLTLASNSYQSTAALLFISVLLVLNVIRYYLEVQDVHMKRNAALRALPLYLREEDPEFFKSWSAEEVDRPDITNTPVAIVSMVTEGTPSEFKKQLEQSFPCRIHGESIYTPVIGNRGTCQDSMWISSPITYSPTTSAAAQRSTRDTRRRPQSTDLGEQLISLLQEPPTAPHMPDSELEESYYFAFSLVPMLQRLDKDRKHQAK</sequence>
<dbReference type="EMBL" id="CM043791">
    <property type="protein sequence ID" value="KAI4823618.1"/>
    <property type="molecule type" value="Genomic_DNA"/>
</dbReference>
<keyword evidence="2" id="KW-1185">Reference proteome</keyword>
<protein>
    <submittedName>
        <fullName evidence="1">Uncharacterized protein</fullName>
    </submittedName>
</protein>
<name>A0ACB9XAY9_CHAAC</name>
<accession>A0ACB9XAY9</accession>
<dbReference type="Proteomes" id="UP001057452">
    <property type="component" value="Chromosome 7"/>
</dbReference>
<organism evidence="1 2">
    <name type="scientific">Chaenocephalus aceratus</name>
    <name type="common">Blackfin icefish</name>
    <name type="synonym">Chaenichthys aceratus</name>
    <dbReference type="NCBI Taxonomy" id="36190"/>
    <lineage>
        <taxon>Eukaryota</taxon>
        <taxon>Metazoa</taxon>
        <taxon>Chordata</taxon>
        <taxon>Craniata</taxon>
        <taxon>Vertebrata</taxon>
        <taxon>Euteleostomi</taxon>
        <taxon>Actinopterygii</taxon>
        <taxon>Neopterygii</taxon>
        <taxon>Teleostei</taxon>
        <taxon>Neoteleostei</taxon>
        <taxon>Acanthomorphata</taxon>
        <taxon>Eupercaria</taxon>
        <taxon>Perciformes</taxon>
        <taxon>Notothenioidei</taxon>
        <taxon>Channichthyidae</taxon>
        <taxon>Chaenocephalus</taxon>
    </lineage>
</organism>
<proteinExistence type="predicted"/>
<evidence type="ECO:0000313" key="2">
    <source>
        <dbReference type="Proteomes" id="UP001057452"/>
    </source>
</evidence>